<feature type="domain" description="Peptidase S54 rhomboid" evidence="6">
    <location>
        <begin position="50"/>
        <end position="199"/>
    </location>
</feature>
<dbReference type="Pfam" id="PF01694">
    <property type="entry name" value="Rhomboid"/>
    <property type="match status" value="1"/>
</dbReference>
<name>A0A0F9WXP7_9ZZZZ</name>
<gene>
    <name evidence="7" type="ORF">LCGC14_0295930</name>
</gene>
<reference evidence="7" key="1">
    <citation type="journal article" date="2015" name="Nature">
        <title>Complex archaea that bridge the gap between prokaryotes and eukaryotes.</title>
        <authorList>
            <person name="Spang A."/>
            <person name="Saw J.H."/>
            <person name="Jorgensen S.L."/>
            <person name="Zaremba-Niedzwiedzka K."/>
            <person name="Martijn J."/>
            <person name="Lind A.E."/>
            <person name="van Eijk R."/>
            <person name="Schleper C."/>
            <person name="Guy L."/>
            <person name="Ettema T.J."/>
        </authorList>
    </citation>
    <scope>NUCLEOTIDE SEQUENCE</scope>
</reference>
<feature type="transmembrane region" description="Helical" evidence="5">
    <location>
        <begin position="12"/>
        <end position="34"/>
    </location>
</feature>
<accession>A0A0F9WXP7</accession>
<evidence type="ECO:0000259" key="6">
    <source>
        <dbReference type="Pfam" id="PF01694"/>
    </source>
</evidence>
<dbReference type="GO" id="GO:0004252">
    <property type="term" value="F:serine-type endopeptidase activity"/>
    <property type="evidence" value="ECO:0007669"/>
    <property type="project" value="InterPro"/>
</dbReference>
<evidence type="ECO:0000256" key="5">
    <source>
        <dbReference type="SAM" id="Phobius"/>
    </source>
</evidence>
<feature type="transmembrane region" description="Helical" evidence="5">
    <location>
        <begin position="114"/>
        <end position="132"/>
    </location>
</feature>
<dbReference type="AlphaFoldDB" id="A0A0F9WXP7"/>
<dbReference type="Gene3D" id="1.20.1540.10">
    <property type="entry name" value="Rhomboid-like"/>
    <property type="match status" value="1"/>
</dbReference>
<keyword evidence="4 5" id="KW-0472">Membrane</keyword>
<evidence type="ECO:0000256" key="3">
    <source>
        <dbReference type="ARBA" id="ARBA00022989"/>
    </source>
</evidence>
<dbReference type="GO" id="GO:0016020">
    <property type="term" value="C:membrane"/>
    <property type="evidence" value="ECO:0007669"/>
    <property type="project" value="UniProtKB-SubCell"/>
</dbReference>
<protein>
    <recommendedName>
        <fullName evidence="6">Peptidase S54 rhomboid domain-containing protein</fullName>
    </recommendedName>
</protein>
<dbReference type="InterPro" id="IPR035952">
    <property type="entry name" value="Rhomboid-like_sf"/>
</dbReference>
<sequence>MIPIRTDYRMRIRPWMNFALIGANALIFLNGWHIPSPVIDPFMLQPTAPELTQFFTSMFLHADFQHLAGNMLFLWVFGNALNDRLGHVGYLLFYLGGGVIAGLGYLLLSPIAPVLGASGAISAVTGAYLVLFPRTHVTVLFWFIIITTFQVSSLIFLGLQVAWNFIMSYKAIAISPLGGVAYVAHSSGYLFGIVVSAGLLLTRLLPRDGFDLLYLVRQGFRRRQYRAAVRSGPSPFAPNRLRRGEPDGPRRLRTRAVNVAGRTDTESAQELQLRRDIAIATQRRDFAAAANLYTRIVQLNTEIVLPRQQQLDIANHLMSAERHLEAAEAYERFRRHFASYKYIADIELMLGMIYGRYLQRYAEAAELLEHASKGLTDARKRQLAETELQAARKKLTDPSTT</sequence>
<dbReference type="PANTHER" id="PTHR43066">
    <property type="entry name" value="RHOMBOID-RELATED PROTEIN"/>
    <property type="match status" value="1"/>
</dbReference>
<comment type="caution">
    <text evidence="7">The sequence shown here is derived from an EMBL/GenBank/DDBJ whole genome shotgun (WGS) entry which is preliminary data.</text>
</comment>
<dbReference type="EMBL" id="LAZR01000180">
    <property type="protein sequence ID" value="KKN83768.1"/>
    <property type="molecule type" value="Genomic_DNA"/>
</dbReference>
<comment type="subcellular location">
    <subcellularLocation>
        <location evidence="1">Membrane</location>
        <topology evidence="1">Multi-pass membrane protein</topology>
    </subcellularLocation>
</comment>
<evidence type="ECO:0000256" key="2">
    <source>
        <dbReference type="ARBA" id="ARBA00022692"/>
    </source>
</evidence>
<dbReference type="Gene3D" id="1.25.40.10">
    <property type="entry name" value="Tetratricopeptide repeat domain"/>
    <property type="match status" value="1"/>
</dbReference>
<dbReference type="PANTHER" id="PTHR43066:SF11">
    <property type="entry name" value="PEPTIDASE S54 RHOMBOID DOMAIN-CONTAINING PROTEIN"/>
    <property type="match status" value="1"/>
</dbReference>
<feature type="transmembrane region" description="Helical" evidence="5">
    <location>
        <begin position="186"/>
        <end position="205"/>
    </location>
</feature>
<feature type="transmembrane region" description="Helical" evidence="5">
    <location>
        <begin position="139"/>
        <end position="166"/>
    </location>
</feature>
<keyword evidence="2 5" id="KW-0812">Transmembrane</keyword>
<feature type="transmembrane region" description="Helical" evidence="5">
    <location>
        <begin position="54"/>
        <end position="76"/>
    </location>
</feature>
<organism evidence="7">
    <name type="scientific">marine sediment metagenome</name>
    <dbReference type="NCBI Taxonomy" id="412755"/>
    <lineage>
        <taxon>unclassified sequences</taxon>
        <taxon>metagenomes</taxon>
        <taxon>ecological metagenomes</taxon>
    </lineage>
</organism>
<dbReference type="InterPro" id="IPR022764">
    <property type="entry name" value="Peptidase_S54_rhomboid_dom"/>
</dbReference>
<evidence type="ECO:0000256" key="1">
    <source>
        <dbReference type="ARBA" id="ARBA00004141"/>
    </source>
</evidence>
<proteinExistence type="predicted"/>
<keyword evidence="3 5" id="KW-1133">Transmembrane helix</keyword>
<feature type="transmembrane region" description="Helical" evidence="5">
    <location>
        <begin position="88"/>
        <end position="108"/>
    </location>
</feature>
<dbReference type="InterPro" id="IPR011990">
    <property type="entry name" value="TPR-like_helical_dom_sf"/>
</dbReference>
<dbReference type="SUPFAM" id="SSF144091">
    <property type="entry name" value="Rhomboid-like"/>
    <property type="match status" value="1"/>
</dbReference>
<evidence type="ECO:0000256" key="4">
    <source>
        <dbReference type="ARBA" id="ARBA00023136"/>
    </source>
</evidence>
<evidence type="ECO:0000313" key="7">
    <source>
        <dbReference type="EMBL" id="KKN83768.1"/>
    </source>
</evidence>